<keyword evidence="2" id="KW-1133">Transmembrane helix</keyword>
<organism evidence="3 4">
    <name type="scientific">Pseudocercospora musae</name>
    <dbReference type="NCBI Taxonomy" id="113226"/>
    <lineage>
        <taxon>Eukaryota</taxon>
        <taxon>Fungi</taxon>
        <taxon>Dikarya</taxon>
        <taxon>Ascomycota</taxon>
        <taxon>Pezizomycotina</taxon>
        <taxon>Dothideomycetes</taxon>
        <taxon>Dothideomycetidae</taxon>
        <taxon>Mycosphaerellales</taxon>
        <taxon>Mycosphaerellaceae</taxon>
        <taxon>Pseudocercospora</taxon>
    </lineage>
</organism>
<feature type="region of interest" description="Disordered" evidence="1">
    <location>
        <begin position="249"/>
        <end position="312"/>
    </location>
</feature>
<dbReference type="EMBL" id="LFZO01000050">
    <property type="protein sequence ID" value="KXT15807.1"/>
    <property type="molecule type" value="Genomic_DNA"/>
</dbReference>
<reference evidence="3 4" key="1">
    <citation type="submission" date="2015-07" db="EMBL/GenBank/DDBJ databases">
        <title>Comparative genomics of the Sigatoka disease complex on banana suggests a link between parallel evolutionary changes in Pseudocercospora fijiensis and Pseudocercospora eumusae and increased virulence on the banana host.</title>
        <authorList>
            <person name="Chang T.-C."/>
            <person name="Salvucci A."/>
            <person name="Crous P.W."/>
            <person name="Stergiopoulos I."/>
        </authorList>
    </citation>
    <scope>NUCLEOTIDE SEQUENCE [LARGE SCALE GENOMIC DNA]</scope>
    <source>
        <strain evidence="3 4">CBS 116634</strain>
    </source>
</reference>
<feature type="compositionally biased region" description="Polar residues" evidence="1">
    <location>
        <begin position="257"/>
        <end position="293"/>
    </location>
</feature>
<comment type="caution">
    <text evidence="3">The sequence shown here is derived from an EMBL/GenBank/DDBJ whole genome shotgun (WGS) entry which is preliminary data.</text>
</comment>
<dbReference type="AlphaFoldDB" id="A0A139ILY2"/>
<evidence type="ECO:0000313" key="4">
    <source>
        <dbReference type="Proteomes" id="UP000073492"/>
    </source>
</evidence>
<keyword evidence="2" id="KW-0812">Transmembrane</keyword>
<dbReference type="OrthoDB" id="1915887at2759"/>
<feature type="compositionally biased region" description="Polar residues" evidence="1">
    <location>
        <begin position="371"/>
        <end position="381"/>
    </location>
</feature>
<evidence type="ECO:0000313" key="3">
    <source>
        <dbReference type="EMBL" id="KXT15807.1"/>
    </source>
</evidence>
<protein>
    <submittedName>
        <fullName evidence="3">Uncharacterized protein</fullName>
    </submittedName>
</protein>
<proteinExistence type="predicted"/>
<feature type="compositionally biased region" description="Polar residues" evidence="1">
    <location>
        <begin position="302"/>
        <end position="312"/>
    </location>
</feature>
<dbReference type="Proteomes" id="UP000073492">
    <property type="component" value="Unassembled WGS sequence"/>
</dbReference>
<evidence type="ECO:0000256" key="1">
    <source>
        <dbReference type="SAM" id="MobiDB-lite"/>
    </source>
</evidence>
<feature type="region of interest" description="Disordered" evidence="1">
    <location>
        <begin position="150"/>
        <end position="232"/>
    </location>
</feature>
<keyword evidence="4" id="KW-1185">Reference proteome</keyword>
<accession>A0A139ILY2</accession>
<evidence type="ECO:0000256" key="2">
    <source>
        <dbReference type="SAM" id="Phobius"/>
    </source>
</evidence>
<feature type="region of interest" description="Disordered" evidence="1">
    <location>
        <begin position="339"/>
        <end position="433"/>
    </location>
</feature>
<gene>
    <name evidence="3" type="ORF">AC579_6248</name>
</gene>
<feature type="transmembrane region" description="Helical" evidence="2">
    <location>
        <begin position="442"/>
        <end position="464"/>
    </location>
</feature>
<keyword evidence="2" id="KW-0472">Membrane</keyword>
<sequence length="509" mass="54602">MITGDVRPPPTSHHYLPVPVHLHVYTSYRYTAALTALSPSTSSSPPCSPVAVAVAVAVDHTNITSWTATPGRGYSHTVVLGYQNGTHPPAFSSAAGAFNRSHSTSPGWSCVRHGITRTRADVDSWVEISSQPSSSSLSSIGDEIVTTGLRVQEHQGTRRQRALRPGAPSYLHITRTRSTGANSSQEEDEESESESDRVMTSSNEGPIMAPSANETISTTRQQGIHTSDDYDENRTAINYPIRNDNCFTPLPNAFSHPPSSQPRNASQPVPGSYFPSTRPSLTNRPSTRHSMPATSEARRQSHIPQNPLSPSFNAAAEHDEALRASLSSLLSVAAAARGLPKSGAKQPTLTAPPRSNRIDPATFRLVPESALATSSPPQLQEPTFKPTLRRLSTNSTSTTSEQSKEHKRKAAAAGRSSSRERRQMKKARRTTSSDDLRVTPTLLTWVVSAGVVVLFSALSFSAGYSVGREAGRIEASALGADDQLRSCAREAGRSSLGLKRSLARSAIQA</sequence>
<name>A0A139ILY2_9PEZI</name>
<feature type="compositionally biased region" description="Polar residues" evidence="1">
    <location>
        <begin position="212"/>
        <end position="225"/>
    </location>
</feature>